<name>A0A1W7AD63_9STAP</name>
<accession>A0A1W7AD63</accession>
<keyword evidence="2" id="KW-1185">Reference proteome</keyword>
<gene>
    <name evidence="1" type="ORF">MCCS_18980</name>
</gene>
<organism evidence="1 2">
    <name type="scientific">Macrococcoides canis</name>
    <dbReference type="NCBI Taxonomy" id="1855823"/>
    <lineage>
        <taxon>Bacteria</taxon>
        <taxon>Bacillati</taxon>
        <taxon>Bacillota</taxon>
        <taxon>Bacilli</taxon>
        <taxon>Bacillales</taxon>
        <taxon>Staphylococcaceae</taxon>
        <taxon>Macrococcoides</taxon>
    </lineage>
</organism>
<protein>
    <submittedName>
        <fullName evidence="1">Uncharacterized protein</fullName>
    </submittedName>
</protein>
<evidence type="ECO:0000313" key="2">
    <source>
        <dbReference type="Proteomes" id="UP000194154"/>
    </source>
</evidence>
<dbReference type="KEGG" id="mcak:MCCS_18980"/>
<sequence length="191" mass="22012">MRTKARVITILFIALSIIGLIAISETMKSDKPIFTVYAVDTPEEVKGKTYNSVEDAMDAFQNVFAEQVGLDEYESTYKINKQFEKNNEIPILMSFNVKDKRNGEEQLNIMPFYISIHNGKYTASSYGVTGTTERLKHSPKYVVFSQPVNERYYDFVATKDLKYMPESDAVFHLIDEKFYIGVKAFDKDYLD</sequence>
<dbReference type="OrthoDB" id="2418601at2"/>
<dbReference type="AlphaFoldDB" id="A0A1W7AD63"/>
<reference evidence="1 2" key="1">
    <citation type="journal article" date="2017" name="Int. J. Syst. Evol. Microbiol.">
        <title>Macrococcus canis sp. nov., a skin bacterium associated with infections in dogs.</title>
        <authorList>
            <person name="Gobeli Brawand S."/>
            <person name="Cotting K."/>
            <person name="Gomez-Sanz E."/>
            <person name="Collaud A."/>
            <person name="Thomann A."/>
            <person name="Brodard I."/>
            <person name="Rodriguez-Campos S."/>
            <person name="Strauss C."/>
            <person name="Perreten V."/>
        </authorList>
    </citation>
    <scope>NUCLEOTIDE SEQUENCE [LARGE SCALE GENOMIC DNA]</scope>
    <source>
        <strain evidence="1 2">KM45013</strain>
    </source>
</reference>
<dbReference type="EMBL" id="CP021059">
    <property type="protein sequence ID" value="ARQ07524.1"/>
    <property type="molecule type" value="Genomic_DNA"/>
</dbReference>
<dbReference type="GeneID" id="35295989"/>
<dbReference type="Proteomes" id="UP000194154">
    <property type="component" value="Chromosome"/>
</dbReference>
<dbReference type="STRING" id="1855823.MCCS_18980"/>
<evidence type="ECO:0000313" key="1">
    <source>
        <dbReference type="EMBL" id="ARQ07524.1"/>
    </source>
</evidence>
<dbReference type="RefSeq" id="WP_086043077.1">
    <property type="nucleotide sequence ID" value="NZ_CBCRZA010000004.1"/>
</dbReference>
<proteinExistence type="predicted"/>